<dbReference type="PANTHER" id="PTHR31262:SF23">
    <property type="entry name" value="RIBULOSE BISPHOSPHATE CARBOXYLASE SMALL SUBUNIT"/>
    <property type="match status" value="1"/>
</dbReference>
<comment type="function">
    <text evidence="4">RuBisCO catalyzes two reactions: the carboxylation of D-ribulose 1,5-bisphosphate, the primary event in carbon dioxide fixation, as well as the oxidative fragmentation of the pentose substrate. Both reactions occur simultaneously and in competition at the same active site. Although the small subunit is not catalytic it is essential for maximal activity.</text>
</comment>
<evidence type="ECO:0000256" key="3">
    <source>
        <dbReference type="ARBA" id="ARBA00038826"/>
    </source>
</evidence>
<dbReference type="STRING" id="1335048.AKL17_0211"/>
<comment type="similarity">
    <text evidence="4">Belongs to the RuBisCO small chain family.</text>
</comment>
<dbReference type="InterPro" id="IPR024681">
    <property type="entry name" value="RuBisCO_ssu"/>
</dbReference>
<evidence type="ECO:0000313" key="7">
    <source>
        <dbReference type="Proteomes" id="UP000076128"/>
    </source>
</evidence>
<gene>
    <name evidence="4" type="primary">cbbS</name>
    <name evidence="6" type="ORF">AKL17_0211</name>
</gene>
<dbReference type="PANTHER" id="PTHR31262">
    <property type="entry name" value="RIBULOSE BISPHOSPHATE CARBOXYLASE SMALL CHAIN 1, CHLOROPLASTIC"/>
    <property type="match status" value="1"/>
</dbReference>
<dbReference type="OrthoDB" id="9788955at2"/>
<dbReference type="GO" id="GO:0016984">
    <property type="term" value="F:ribulose-bisphosphate carboxylase activity"/>
    <property type="evidence" value="ECO:0007669"/>
    <property type="project" value="UniProtKB-UniRule"/>
</dbReference>
<accession>A0A161GLE2</accession>
<evidence type="ECO:0000256" key="2">
    <source>
        <dbReference type="ARBA" id="ARBA00023300"/>
    </source>
</evidence>
<keyword evidence="2 4" id="KW-0120">Carbon dioxide fixation</keyword>
<dbReference type="HAMAP" id="MF_00859">
    <property type="entry name" value="RuBisCO_S_bact"/>
    <property type="match status" value="1"/>
</dbReference>
<organism evidence="6 7">
    <name type="scientific">Frigidibacter mobilis</name>
    <dbReference type="NCBI Taxonomy" id="1335048"/>
    <lineage>
        <taxon>Bacteria</taxon>
        <taxon>Pseudomonadati</taxon>
        <taxon>Pseudomonadota</taxon>
        <taxon>Alphaproteobacteria</taxon>
        <taxon>Rhodobacterales</taxon>
        <taxon>Paracoccaceae</taxon>
        <taxon>Frigidibacter</taxon>
    </lineage>
</organism>
<evidence type="ECO:0000256" key="1">
    <source>
        <dbReference type="ARBA" id="ARBA00022567"/>
    </source>
</evidence>
<evidence type="ECO:0000259" key="5">
    <source>
        <dbReference type="SMART" id="SM00961"/>
    </source>
</evidence>
<dbReference type="Proteomes" id="UP000076128">
    <property type="component" value="Chromosome"/>
</dbReference>
<dbReference type="GO" id="GO:0019253">
    <property type="term" value="P:reductive pentose-phosphate cycle"/>
    <property type="evidence" value="ECO:0007669"/>
    <property type="project" value="UniProtKB-UniRule"/>
</dbReference>
<comment type="miscellaneous">
    <text evidence="4">The basic functional RuBisCO is composed of a large chain homodimer in a 'head-to-tail' conformation. In form I RuBisCO this homodimer is arranged in a barrel-like tetramer with the small subunits forming a tetrameric 'cap' on each end of the 'barrel'.</text>
</comment>
<dbReference type="CDD" id="cd03527">
    <property type="entry name" value="RuBisCO_small"/>
    <property type="match status" value="1"/>
</dbReference>
<dbReference type="EMBL" id="CP012661">
    <property type="protein sequence ID" value="AMY67473.1"/>
    <property type="molecule type" value="Genomic_DNA"/>
</dbReference>
<dbReference type="SMART" id="SM00961">
    <property type="entry name" value="RuBisCO_small"/>
    <property type="match status" value="1"/>
</dbReference>
<feature type="domain" description="Ribulose bisphosphate carboxylase small subunit" evidence="5">
    <location>
        <begin position="4"/>
        <end position="103"/>
    </location>
</feature>
<dbReference type="InterPro" id="IPR036385">
    <property type="entry name" value="RuBisCO_ssu_sf"/>
</dbReference>
<dbReference type="PATRIC" id="fig|1335048.3.peg.222"/>
<evidence type="ECO:0000313" key="6">
    <source>
        <dbReference type="EMBL" id="AMY67473.1"/>
    </source>
</evidence>
<evidence type="ECO:0000256" key="4">
    <source>
        <dbReference type="HAMAP-Rule" id="MF_00859"/>
    </source>
</evidence>
<dbReference type="Gene3D" id="3.30.190.10">
    <property type="entry name" value="Ribulose bisphosphate carboxylase, small subunit"/>
    <property type="match status" value="1"/>
</dbReference>
<sequence>MRITQGCFSYLPDLTDEQITAQVDYCLSRGWAVGVEHTDDPHPRNTFWQMWGHPMFDLKDAKGVMIERDACRTANPGHYIRLNAFDSTRGFETITMSFIVTRPEVEPKITMTRTEVDGRQIRYTHSVG</sequence>
<dbReference type="InterPro" id="IPR000894">
    <property type="entry name" value="RuBisCO_ssu_dom"/>
</dbReference>
<protein>
    <recommendedName>
        <fullName evidence="4">Ribulose bisphosphate carboxylase small subunit</fullName>
        <shortName evidence="4">RuBisCO small subunit</shortName>
    </recommendedName>
</protein>
<comment type="subunit">
    <text evidence="3 4">Heterohexadecamer of 8 large and 8 small subunits.</text>
</comment>
<proteinExistence type="inferred from homology"/>
<keyword evidence="7" id="KW-1185">Reference proteome</keyword>
<keyword evidence="1 4" id="KW-0113">Calvin cycle</keyword>
<dbReference type="AlphaFoldDB" id="A0A161GLE2"/>
<name>A0A161GLE2_9RHOB</name>
<reference evidence="6 7" key="1">
    <citation type="submission" date="2015-09" db="EMBL/GenBank/DDBJ databases">
        <title>Complete genome sequence of Defluviimonas alba cai42t isolated from an oilfield in Xinjiang.</title>
        <authorList>
            <person name="Geng S."/>
            <person name="Pan X."/>
            <person name="Wu X."/>
        </authorList>
    </citation>
    <scope>NUCLEOTIDE SEQUENCE [LARGE SCALE GENOMIC DNA]</scope>
    <source>
        <strain evidence="7">cai42</strain>
    </source>
</reference>
<dbReference type="Pfam" id="PF00101">
    <property type="entry name" value="RuBisCO_small"/>
    <property type="match status" value="1"/>
</dbReference>
<dbReference type="RefSeq" id="WP_066808735.1">
    <property type="nucleotide sequence ID" value="NZ_CP012661.1"/>
</dbReference>
<dbReference type="SUPFAM" id="SSF55239">
    <property type="entry name" value="RuBisCO, small subunit"/>
    <property type="match status" value="1"/>
</dbReference>
<dbReference type="KEGG" id="daa:AKL17_0211"/>